<keyword evidence="4" id="KW-1185">Reference proteome</keyword>
<dbReference type="RefSeq" id="XP_035821836.1">
    <property type="nucleotide sequence ID" value="XM_035965943.1"/>
</dbReference>
<feature type="region of interest" description="Disordered" evidence="1">
    <location>
        <begin position="1"/>
        <end position="38"/>
    </location>
</feature>
<feature type="region of interest" description="Disordered" evidence="1">
    <location>
        <begin position="74"/>
        <end position="96"/>
    </location>
</feature>
<sequence>MPPRPLSSPLPHKTAAAASRRRPRRAAARPPLPPMTPCNLPPSSLLLLSMFQRLEQSLLRLRSGQPWRTTKLLSHGSIFPHPSSTHGERPMPPSSLSKAPIKFQQRAPPSIYAAPTSRAAGSLFCGAPWTARHRRPPCARCFAQPIRDAVENRANGRRRALPVRRNTEPCGRPCV</sequence>
<dbReference type="Gramene" id="Zm00001eb128870_T001">
    <property type="protein sequence ID" value="Zm00001eb128870_P001"/>
    <property type="gene ID" value="Zm00001eb128870"/>
</dbReference>
<organism evidence="2">
    <name type="scientific">Zea mays</name>
    <name type="common">Maize</name>
    <dbReference type="NCBI Taxonomy" id="4577"/>
    <lineage>
        <taxon>Eukaryota</taxon>
        <taxon>Viridiplantae</taxon>
        <taxon>Streptophyta</taxon>
        <taxon>Embryophyta</taxon>
        <taxon>Tracheophyta</taxon>
        <taxon>Spermatophyta</taxon>
        <taxon>Magnoliopsida</taxon>
        <taxon>Liliopsida</taxon>
        <taxon>Poales</taxon>
        <taxon>Poaceae</taxon>
        <taxon>PACMAD clade</taxon>
        <taxon>Panicoideae</taxon>
        <taxon>Andropogonodae</taxon>
        <taxon>Andropogoneae</taxon>
        <taxon>Tripsacinae</taxon>
        <taxon>Zea</taxon>
    </lineage>
</organism>
<dbReference type="EnsemblPlants" id="Zm00001eb128870_T001">
    <property type="protein sequence ID" value="Zm00001eb128870_P001"/>
    <property type="gene ID" value="Zm00001eb128870"/>
</dbReference>
<dbReference type="EMBL" id="CM007649">
    <property type="protein sequence ID" value="ONM31376.1"/>
    <property type="molecule type" value="Genomic_DNA"/>
</dbReference>
<evidence type="ECO:0000313" key="2">
    <source>
        <dbReference type="EMBL" id="ONM31376.1"/>
    </source>
</evidence>
<dbReference type="GeneID" id="100381839"/>
<gene>
    <name evidence="3" type="primary">LOC100381839</name>
    <name evidence="2" type="ORF">ZEAMMB73_Zm00001d040443</name>
</gene>
<dbReference type="PaxDb" id="4577-GRMZM2G042147_P01"/>
<evidence type="ECO:0000313" key="3">
    <source>
        <dbReference type="EnsemblPlants" id="Zm00001eb128870_P001"/>
    </source>
</evidence>
<accession>A0A1D6MQU4</accession>
<evidence type="ECO:0000313" key="4">
    <source>
        <dbReference type="Proteomes" id="UP000007305"/>
    </source>
</evidence>
<reference evidence="2 4" key="1">
    <citation type="submission" date="2015-12" db="EMBL/GenBank/DDBJ databases">
        <title>Update maize B73 reference genome by single molecule sequencing technologies.</title>
        <authorList>
            <consortium name="Maize Genome Sequencing Project"/>
            <person name="Ware D."/>
        </authorList>
    </citation>
    <scope>NUCLEOTIDE SEQUENCE [LARGE SCALE GENOMIC DNA]</scope>
    <source>
        <strain evidence="4">cv. B73</strain>
        <tissue evidence="2">Seedling</tissue>
    </source>
</reference>
<dbReference type="ExpressionAtlas" id="A0A1D6MQU4">
    <property type="expression patterns" value="baseline and differential"/>
</dbReference>
<dbReference type="RefSeq" id="NP_001351707.1">
    <property type="nucleotide sequence ID" value="NM_001364778.1"/>
</dbReference>
<evidence type="ECO:0000256" key="1">
    <source>
        <dbReference type="SAM" id="MobiDB-lite"/>
    </source>
</evidence>
<protein>
    <submittedName>
        <fullName evidence="2 3">Uncharacterized protein</fullName>
    </submittedName>
</protein>
<proteinExistence type="predicted"/>
<name>A0A1D6MQU4_MAIZE</name>
<dbReference type="AlphaFoldDB" id="A0A1D6MQU4"/>
<dbReference type="IntAct" id="A0A1D6MQU4">
    <property type="interactions" value="6"/>
</dbReference>
<dbReference type="KEGG" id="zma:100381839"/>
<reference evidence="3" key="2">
    <citation type="submission" date="2019-07" db="EMBL/GenBank/DDBJ databases">
        <authorList>
            <person name="Seetharam A."/>
            <person name="Woodhouse M."/>
            <person name="Cannon E."/>
        </authorList>
    </citation>
    <scope>NUCLEOTIDE SEQUENCE [LARGE SCALE GENOMIC DNA]</scope>
    <source>
        <strain evidence="3">cv. B73</strain>
    </source>
</reference>
<dbReference type="Proteomes" id="UP000007305">
    <property type="component" value="Chromosome 3"/>
</dbReference>
<reference evidence="3" key="3">
    <citation type="submission" date="2021-05" db="UniProtKB">
        <authorList>
            <consortium name="EnsemblPlants"/>
        </authorList>
    </citation>
    <scope>IDENTIFICATION</scope>
    <source>
        <strain evidence="3">cv. B73</strain>
    </source>
</reference>